<dbReference type="Pfam" id="PF01041">
    <property type="entry name" value="DegT_DnrJ_EryC1"/>
    <property type="match status" value="1"/>
</dbReference>
<comment type="caution">
    <text evidence="5">The sequence shown here is derived from an EMBL/GenBank/DDBJ whole genome shotgun (WGS) entry which is preliminary data.</text>
</comment>
<feature type="active site" description="Proton acceptor" evidence="2">
    <location>
        <position position="186"/>
    </location>
</feature>
<dbReference type="InterPro" id="IPR015421">
    <property type="entry name" value="PyrdxlP-dep_Trfase_major"/>
</dbReference>
<comment type="similarity">
    <text evidence="1 4">Belongs to the DegT/DnrJ/EryC1 family.</text>
</comment>
<sequence length="401" mass="45387">MNITKVPFARPSIGKKEINAVKKVLKSGWLTTGKETELFEKEMEVFTSSPFCFAVNSNTSGLFLCLKAMGVNENNRIITSPYTFTATAAVARHLGSEVVFCDVEADSYNISPENIKKILKTEKDIKTIVPVHFGGLPCKMEEIRETASKHGLYTLEDSAHAFPAKTEKGFAGTLGDCGVYSFYTTKTLCTGEGGMILTKDPGLAEKIRILRSNGIDRQVWDRYTNPGSSWFYDVVEPGYKMNLPDILSAIGRVQLKRAFELLDKRKKIAEKYFSAFKDYDFIIPPPGMDFISVRQADSRIENSLHIYPLRLNLGKLKINRDEFANELQNLGIGISVHFIPLFLMTYWKQRYSLKPEDFPNSLDRYLTTISLPIWPDMTKQMVKRVIDAVTITGKKYYKIQG</sequence>
<dbReference type="PANTHER" id="PTHR30244">
    <property type="entry name" value="TRANSAMINASE"/>
    <property type="match status" value="1"/>
</dbReference>
<dbReference type="PIRSF" id="PIRSF000390">
    <property type="entry name" value="PLP_StrS"/>
    <property type="match status" value="1"/>
</dbReference>
<dbReference type="GO" id="GO:0030170">
    <property type="term" value="F:pyridoxal phosphate binding"/>
    <property type="evidence" value="ECO:0007669"/>
    <property type="project" value="TreeGrafter"/>
</dbReference>
<keyword evidence="5" id="KW-0808">Transferase</keyword>
<evidence type="ECO:0000256" key="1">
    <source>
        <dbReference type="ARBA" id="ARBA00037999"/>
    </source>
</evidence>
<reference evidence="5" key="2">
    <citation type="journal article" date="2021" name="PeerJ">
        <title>Extensive microbial diversity within the chicken gut microbiome revealed by metagenomics and culture.</title>
        <authorList>
            <person name="Gilroy R."/>
            <person name="Ravi A."/>
            <person name="Getino M."/>
            <person name="Pursley I."/>
            <person name="Horton D.L."/>
            <person name="Alikhan N.F."/>
            <person name="Baker D."/>
            <person name="Gharbi K."/>
            <person name="Hall N."/>
            <person name="Watson M."/>
            <person name="Adriaenssens E.M."/>
            <person name="Foster-Nyarko E."/>
            <person name="Jarju S."/>
            <person name="Secka A."/>
            <person name="Antonio M."/>
            <person name="Oren A."/>
            <person name="Chaudhuri R.R."/>
            <person name="La Ragione R."/>
            <person name="Hildebrand F."/>
            <person name="Pallen M.J."/>
        </authorList>
    </citation>
    <scope>NUCLEOTIDE SEQUENCE</scope>
    <source>
        <strain evidence="5">10532</strain>
    </source>
</reference>
<evidence type="ECO:0000256" key="4">
    <source>
        <dbReference type="RuleBase" id="RU004508"/>
    </source>
</evidence>
<dbReference type="InterPro" id="IPR000653">
    <property type="entry name" value="DegT/StrS_aminotransferase"/>
</dbReference>
<protein>
    <submittedName>
        <fullName evidence="5">DegT/DnrJ/EryC1/StrS family aminotransferase</fullName>
    </submittedName>
</protein>
<evidence type="ECO:0000256" key="3">
    <source>
        <dbReference type="PIRSR" id="PIRSR000390-2"/>
    </source>
</evidence>
<dbReference type="InterPro" id="IPR015424">
    <property type="entry name" value="PyrdxlP-dep_Trfase"/>
</dbReference>
<dbReference type="GO" id="GO:0000271">
    <property type="term" value="P:polysaccharide biosynthetic process"/>
    <property type="evidence" value="ECO:0007669"/>
    <property type="project" value="TreeGrafter"/>
</dbReference>
<keyword evidence="3 4" id="KW-0663">Pyridoxal phosphate</keyword>
<dbReference type="Gene3D" id="3.40.640.10">
    <property type="entry name" value="Type I PLP-dependent aspartate aminotransferase-like (Major domain)"/>
    <property type="match status" value="1"/>
</dbReference>
<reference evidence="5" key="1">
    <citation type="submission" date="2020-10" db="EMBL/GenBank/DDBJ databases">
        <authorList>
            <person name="Gilroy R."/>
        </authorList>
    </citation>
    <scope>NUCLEOTIDE SEQUENCE</scope>
    <source>
        <strain evidence="5">10532</strain>
    </source>
</reference>
<accession>A0A9D9HRP5</accession>
<feature type="modified residue" description="N6-(pyridoxal phosphate)lysine" evidence="3">
    <location>
        <position position="186"/>
    </location>
</feature>
<proteinExistence type="inferred from homology"/>
<organism evidence="5 6">
    <name type="scientific">Candidatus Gallitreponema excrementavium</name>
    <dbReference type="NCBI Taxonomy" id="2840840"/>
    <lineage>
        <taxon>Bacteria</taxon>
        <taxon>Pseudomonadati</taxon>
        <taxon>Spirochaetota</taxon>
        <taxon>Spirochaetia</taxon>
        <taxon>Spirochaetales</taxon>
        <taxon>Candidatus Gallitreponema</taxon>
    </lineage>
</organism>
<dbReference type="GO" id="GO:0008483">
    <property type="term" value="F:transaminase activity"/>
    <property type="evidence" value="ECO:0007669"/>
    <property type="project" value="UniProtKB-KW"/>
</dbReference>
<dbReference type="InterPro" id="IPR015422">
    <property type="entry name" value="PyrdxlP-dep_Trfase_small"/>
</dbReference>
<dbReference type="SUPFAM" id="SSF53383">
    <property type="entry name" value="PLP-dependent transferases"/>
    <property type="match status" value="1"/>
</dbReference>
<evidence type="ECO:0000313" key="6">
    <source>
        <dbReference type="Proteomes" id="UP000823638"/>
    </source>
</evidence>
<name>A0A9D9HRP5_9SPIR</name>
<evidence type="ECO:0000313" key="5">
    <source>
        <dbReference type="EMBL" id="MBO8458618.1"/>
    </source>
</evidence>
<dbReference type="Gene3D" id="3.90.1150.10">
    <property type="entry name" value="Aspartate Aminotransferase, domain 1"/>
    <property type="match status" value="1"/>
</dbReference>
<dbReference type="PANTHER" id="PTHR30244:SF34">
    <property type="entry name" value="DTDP-4-AMINO-4,6-DIDEOXYGALACTOSE TRANSAMINASE"/>
    <property type="match status" value="1"/>
</dbReference>
<dbReference type="AlphaFoldDB" id="A0A9D9HRP5"/>
<dbReference type="EMBL" id="JADIMM010000117">
    <property type="protein sequence ID" value="MBO8458618.1"/>
    <property type="molecule type" value="Genomic_DNA"/>
</dbReference>
<keyword evidence="5" id="KW-0032">Aminotransferase</keyword>
<evidence type="ECO:0000256" key="2">
    <source>
        <dbReference type="PIRSR" id="PIRSR000390-1"/>
    </source>
</evidence>
<dbReference type="CDD" id="cd00616">
    <property type="entry name" value="AHBA_syn"/>
    <property type="match status" value="1"/>
</dbReference>
<dbReference type="Proteomes" id="UP000823638">
    <property type="component" value="Unassembled WGS sequence"/>
</dbReference>
<gene>
    <name evidence="5" type="ORF">IAA81_10425</name>
</gene>